<feature type="transmembrane region" description="Helical" evidence="1">
    <location>
        <begin position="72"/>
        <end position="95"/>
    </location>
</feature>
<reference evidence="2" key="2">
    <citation type="submission" date="2024-10" db="UniProtKB">
        <authorList>
            <consortium name="EnsemblProtists"/>
        </authorList>
    </citation>
    <scope>IDENTIFICATION</scope>
</reference>
<name>A0A0D3KYA7_EMIH1</name>
<protein>
    <submittedName>
        <fullName evidence="2">Uncharacterized protein</fullName>
    </submittedName>
</protein>
<dbReference type="HOGENOM" id="CLU_2019537_0_0_1"/>
<dbReference type="PaxDb" id="2903-EOD28258"/>
<keyword evidence="3" id="KW-1185">Reference proteome</keyword>
<dbReference type="GeneID" id="17273803"/>
<sequence length="123" mass="12487">MKAEVVLMSTWVAVESLTIGAAGFGVGPFVELVANDRGEADGHTRRFAAFLGSLMLLNVYGVATALGSSNGAGSAAIVHTVLVADEIAMAAALAVESVHGDRLAVAWHVALLLGFGALLARGK</sequence>
<evidence type="ECO:0000313" key="2">
    <source>
        <dbReference type="EnsemblProtists" id="EOD40742"/>
    </source>
</evidence>
<feature type="transmembrane region" description="Helical" evidence="1">
    <location>
        <begin position="46"/>
        <end position="66"/>
    </location>
</feature>
<feature type="transmembrane region" description="Helical" evidence="1">
    <location>
        <begin position="12"/>
        <end position="34"/>
    </location>
</feature>
<organism evidence="2 3">
    <name type="scientific">Emiliania huxleyi (strain CCMP1516)</name>
    <dbReference type="NCBI Taxonomy" id="280463"/>
    <lineage>
        <taxon>Eukaryota</taxon>
        <taxon>Haptista</taxon>
        <taxon>Haptophyta</taxon>
        <taxon>Prymnesiophyceae</taxon>
        <taxon>Isochrysidales</taxon>
        <taxon>Noelaerhabdaceae</taxon>
        <taxon>Emiliania</taxon>
    </lineage>
</organism>
<feature type="transmembrane region" description="Helical" evidence="1">
    <location>
        <begin position="102"/>
        <end position="120"/>
    </location>
</feature>
<dbReference type="AlphaFoldDB" id="A0A0D3KYA7"/>
<keyword evidence="1" id="KW-1133">Transmembrane helix</keyword>
<reference evidence="3" key="1">
    <citation type="journal article" date="2013" name="Nature">
        <title>Pan genome of the phytoplankton Emiliania underpins its global distribution.</title>
        <authorList>
            <person name="Read B.A."/>
            <person name="Kegel J."/>
            <person name="Klute M.J."/>
            <person name="Kuo A."/>
            <person name="Lefebvre S.C."/>
            <person name="Maumus F."/>
            <person name="Mayer C."/>
            <person name="Miller J."/>
            <person name="Monier A."/>
            <person name="Salamov A."/>
            <person name="Young J."/>
            <person name="Aguilar M."/>
            <person name="Claverie J.M."/>
            <person name="Frickenhaus S."/>
            <person name="Gonzalez K."/>
            <person name="Herman E.K."/>
            <person name="Lin Y.C."/>
            <person name="Napier J."/>
            <person name="Ogata H."/>
            <person name="Sarno A.F."/>
            <person name="Shmutz J."/>
            <person name="Schroeder D."/>
            <person name="de Vargas C."/>
            <person name="Verret F."/>
            <person name="von Dassow P."/>
            <person name="Valentin K."/>
            <person name="Van de Peer Y."/>
            <person name="Wheeler G."/>
            <person name="Dacks J.B."/>
            <person name="Delwiche C.F."/>
            <person name="Dyhrman S.T."/>
            <person name="Glockner G."/>
            <person name="John U."/>
            <person name="Richards T."/>
            <person name="Worden A.Z."/>
            <person name="Zhang X."/>
            <person name="Grigoriev I.V."/>
            <person name="Allen A.E."/>
            <person name="Bidle K."/>
            <person name="Borodovsky M."/>
            <person name="Bowler C."/>
            <person name="Brownlee C."/>
            <person name="Cock J.M."/>
            <person name="Elias M."/>
            <person name="Gladyshev V.N."/>
            <person name="Groth M."/>
            <person name="Guda C."/>
            <person name="Hadaegh A."/>
            <person name="Iglesias-Rodriguez M.D."/>
            <person name="Jenkins J."/>
            <person name="Jones B.M."/>
            <person name="Lawson T."/>
            <person name="Leese F."/>
            <person name="Lindquist E."/>
            <person name="Lobanov A."/>
            <person name="Lomsadze A."/>
            <person name="Malik S.B."/>
            <person name="Marsh M.E."/>
            <person name="Mackinder L."/>
            <person name="Mock T."/>
            <person name="Mueller-Roeber B."/>
            <person name="Pagarete A."/>
            <person name="Parker M."/>
            <person name="Probert I."/>
            <person name="Quesneville H."/>
            <person name="Raines C."/>
            <person name="Rensing S.A."/>
            <person name="Riano-Pachon D.M."/>
            <person name="Richier S."/>
            <person name="Rokitta S."/>
            <person name="Shiraiwa Y."/>
            <person name="Soanes D.M."/>
            <person name="van der Giezen M."/>
            <person name="Wahlund T.M."/>
            <person name="Williams B."/>
            <person name="Wilson W."/>
            <person name="Wolfe G."/>
            <person name="Wurch L.L."/>
        </authorList>
    </citation>
    <scope>NUCLEOTIDE SEQUENCE</scope>
</reference>
<evidence type="ECO:0000313" key="3">
    <source>
        <dbReference type="Proteomes" id="UP000013827"/>
    </source>
</evidence>
<dbReference type="RefSeq" id="XP_005780687.1">
    <property type="nucleotide sequence ID" value="XM_005780630.1"/>
</dbReference>
<dbReference type="EnsemblProtists" id="EOD40742">
    <property type="protein sequence ID" value="EOD40742"/>
    <property type="gene ID" value="EMIHUDRAFT_222508"/>
</dbReference>
<dbReference type="EnsemblProtists" id="EOD28258">
    <property type="protein sequence ID" value="EOD28258"/>
    <property type="gene ID" value="EMIHUDRAFT_234850"/>
</dbReference>
<dbReference type="KEGG" id="ehx:EMIHUDRAFT_234850"/>
<proteinExistence type="predicted"/>
<accession>A0A0D3KYA7</accession>
<evidence type="ECO:0000256" key="1">
    <source>
        <dbReference type="SAM" id="Phobius"/>
    </source>
</evidence>
<dbReference type="RefSeq" id="XP_005793171.1">
    <property type="nucleotide sequence ID" value="XM_005793114.1"/>
</dbReference>
<dbReference type="GeneID" id="17286013"/>
<dbReference type="KEGG" id="ehx:EMIHUDRAFT_222508"/>
<dbReference type="Proteomes" id="UP000013827">
    <property type="component" value="Unassembled WGS sequence"/>
</dbReference>
<keyword evidence="1" id="KW-0812">Transmembrane</keyword>
<keyword evidence="1" id="KW-0472">Membrane</keyword>